<keyword evidence="4 6" id="KW-1133">Transmembrane helix</keyword>
<accession>A0A2G5UES4</accession>
<feature type="transmembrane region" description="Helical" evidence="6">
    <location>
        <begin position="102"/>
        <end position="130"/>
    </location>
</feature>
<name>A0A2G5UES4_9PELO</name>
<dbReference type="InterPro" id="IPR051119">
    <property type="entry name" value="Nematode_SR-like"/>
</dbReference>
<keyword evidence="8" id="KW-1185">Reference proteome</keyword>
<dbReference type="InterPro" id="IPR000609">
    <property type="entry name" value="7TM_GPCR_serpentine_rcpt_Srg"/>
</dbReference>
<organism evidence="7 8">
    <name type="scientific">Caenorhabditis nigoni</name>
    <dbReference type="NCBI Taxonomy" id="1611254"/>
    <lineage>
        <taxon>Eukaryota</taxon>
        <taxon>Metazoa</taxon>
        <taxon>Ecdysozoa</taxon>
        <taxon>Nematoda</taxon>
        <taxon>Chromadorea</taxon>
        <taxon>Rhabditida</taxon>
        <taxon>Rhabditina</taxon>
        <taxon>Rhabditomorpha</taxon>
        <taxon>Rhabditoidea</taxon>
        <taxon>Rhabditidae</taxon>
        <taxon>Peloderinae</taxon>
        <taxon>Caenorhabditis</taxon>
    </lineage>
</organism>
<dbReference type="GO" id="GO:0007606">
    <property type="term" value="P:sensory perception of chemical stimulus"/>
    <property type="evidence" value="ECO:0007669"/>
    <property type="project" value="UniProtKB-UniRule"/>
</dbReference>
<evidence type="ECO:0000256" key="3">
    <source>
        <dbReference type="ARBA" id="ARBA00022692"/>
    </source>
</evidence>
<evidence type="ECO:0000313" key="7">
    <source>
        <dbReference type="EMBL" id="PIC37943.1"/>
    </source>
</evidence>
<evidence type="ECO:0000256" key="4">
    <source>
        <dbReference type="ARBA" id="ARBA00022989"/>
    </source>
</evidence>
<dbReference type="PANTHER" id="PTHR31627:SF12">
    <property type="entry name" value="SERPENTINE RECEPTOR CLASS GAMMA-11-RELATED"/>
    <property type="match status" value="1"/>
</dbReference>
<comment type="caution">
    <text evidence="6">Lacks conserved residue(s) required for the propagation of feature annotation.</text>
</comment>
<dbReference type="OrthoDB" id="5853002at2759"/>
<evidence type="ECO:0000256" key="1">
    <source>
        <dbReference type="ARBA" id="ARBA00004141"/>
    </source>
</evidence>
<dbReference type="PRINTS" id="PR00698">
    <property type="entry name" value="TMPROTEINSRG"/>
</dbReference>
<dbReference type="EMBL" id="PDUG01000003">
    <property type="protein sequence ID" value="PIC37943.1"/>
    <property type="molecule type" value="Genomic_DNA"/>
</dbReference>
<dbReference type="Pfam" id="PF02118">
    <property type="entry name" value="Srg"/>
    <property type="match status" value="1"/>
</dbReference>
<dbReference type="GO" id="GO:0016020">
    <property type="term" value="C:membrane"/>
    <property type="evidence" value="ECO:0007669"/>
    <property type="project" value="UniProtKB-SubCell"/>
</dbReference>
<protein>
    <recommendedName>
        <fullName evidence="6">Serpentine receptor class gamma</fullName>
    </recommendedName>
</protein>
<dbReference type="AlphaFoldDB" id="A0A2G5UES4"/>
<dbReference type="GO" id="GO:0004888">
    <property type="term" value="F:transmembrane signaling receptor activity"/>
    <property type="evidence" value="ECO:0007669"/>
    <property type="project" value="InterPro"/>
</dbReference>
<evidence type="ECO:0000256" key="5">
    <source>
        <dbReference type="ARBA" id="ARBA00023136"/>
    </source>
</evidence>
<keyword evidence="5 6" id="KW-0472">Membrane</keyword>
<evidence type="ECO:0000256" key="2">
    <source>
        <dbReference type="ARBA" id="ARBA00005692"/>
    </source>
</evidence>
<feature type="transmembrane region" description="Helical" evidence="6">
    <location>
        <begin position="20"/>
        <end position="43"/>
    </location>
</feature>
<evidence type="ECO:0000256" key="6">
    <source>
        <dbReference type="RuleBase" id="RU280813"/>
    </source>
</evidence>
<comment type="subcellular location">
    <subcellularLocation>
        <location evidence="1">Membrane</location>
        <topology evidence="1">Multi-pass membrane protein</topology>
    </subcellularLocation>
</comment>
<comment type="caution">
    <text evidence="7">The sequence shown here is derived from an EMBL/GenBank/DDBJ whole genome shotgun (WGS) entry which is preliminary data.</text>
</comment>
<dbReference type="Proteomes" id="UP000230233">
    <property type="component" value="Chromosome III"/>
</dbReference>
<reference evidence="8" key="1">
    <citation type="submission" date="2017-10" db="EMBL/GenBank/DDBJ databases">
        <title>Rapid genome shrinkage in a self-fertile nematode reveals novel sperm competition proteins.</title>
        <authorList>
            <person name="Yin D."/>
            <person name="Schwarz E.M."/>
            <person name="Thomas C.G."/>
            <person name="Felde R.L."/>
            <person name="Korf I.F."/>
            <person name="Cutter A.D."/>
            <person name="Schartner C.M."/>
            <person name="Ralston E.J."/>
            <person name="Meyer B.J."/>
            <person name="Haag E.S."/>
        </authorList>
    </citation>
    <scope>NUCLEOTIDE SEQUENCE [LARGE SCALE GENOMIC DNA]</scope>
    <source>
        <strain evidence="8">JU1422</strain>
    </source>
</reference>
<gene>
    <name evidence="7" type="primary">Cnig_chr_III.g10110</name>
    <name evidence="7" type="ORF">B9Z55_010110</name>
</gene>
<keyword evidence="3 6" id="KW-0812">Transmembrane</keyword>
<proteinExistence type="inferred from homology"/>
<comment type="similarity">
    <text evidence="2 6">Belongs to the nematode receptor-like protein srg family.</text>
</comment>
<feature type="transmembrane region" description="Helical" evidence="6">
    <location>
        <begin position="66"/>
        <end position="90"/>
    </location>
</feature>
<feature type="transmembrane region" description="Helical" evidence="6">
    <location>
        <begin position="136"/>
        <end position="157"/>
    </location>
</feature>
<sequence>MTCILWPMKYGQIWKKPMKWILISIFLIPFSIDWNLMISRVYMQPTFGGFYMEYIKKVSWASQSRFQLVFIIISLVSTIVCTSVTFYTLIMLPKRIRSVERTLSLATAYISMSFIVLAVFQVLFAFFSYIFTTSAVFGYALLSYDFLNVGSPIIMICMSKRLRRHTFGTEDGSQVTRVFSKTITQVLNDGEKEKERRLKDSLSKVNIQ</sequence>
<evidence type="ECO:0000313" key="8">
    <source>
        <dbReference type="Proteomes" id="UP000230233"/>
    </source>
</evidence>
<dbReference type="PANTHER" id="PTHR31627">
    <property type="entry name" value="SERPENTINE RECEPTOR CLASS GAMMA-RELATED"/>
    <property type="match status" value="1"/>
</dbReference>